<dbReference type="OrthoDB" id="5215637at2759"/>
<feature type="region of interest" description="Disordered" evidence="1">
    <location>
        <begin position="234"/>
        <end position="306"/>
    </location>
</feature>
<organism evidence="4">
    <name type="scientific">Grosmannia clavigera (strain kw1407 / UAMH 11150)</name>
    <name type="common">Blue stain fungus</name>
    <name type="synonym">Graphiocladiella clavigera</name>
    <dbReference type="NCBI Taxonomy" id="655863"/>
    <lineage>
        <taxon>Eukaryota</taxon>
        <taxon>Fungi</taxon>
        <taxon>Dikarya</taxon>
        <taxon>Ascomycota</taxon>
        <taxon>Pezizomycotina</taxon>
        <taxon>Sordariomycetes</taxon>
        <taxon>Sordariomycetidae</taxon>
        <taxon>Ophiostomatales</taxon>
        <taxon>Ophiostomataceae</taxon>
        <taxon>Leptographium</taxon>
    </lineage>
</organism>
<dbReference type="InParanoid" id="F0XDN2"/>
<dbReference type="EMBL" id="GL629765">
    <property type="protein sequence ID" value="EFX03541.1"/>
    <property type="molecule type" value="Genomic_DNA"/>
</dbReference>
<accession>F0XDN2</accession>
<feature type="transmembrane region" description="Helical" evidence="2">
    <location>
        <begin position="30"/>
        <end position="51"/>
    </location>
</feature>
<protein>
    <submittedName>
        <fullName evidence="3">Uncharacterized protein</fullName>
    </submittedName>
</protein>
<keyword evidence="4" id="KW-1185">Reference proteome</keyword>
<reference evidence="3 4" key="1">
    <citation type="journal article" date="2011" name="Proc. Natl. Acad. Sci. U.S.A.">
        <title>Genome and transcriptome analyses of the mountain pine beetle-fungal symbiont Grosmannia clavigera, a lodgepole pine pathogen.</title>
        <authorList>
            <person name="DiGuistini S."/>
            <person name="Wang Y."/>
            <person name="Liao N.Y."/>
            <person name="Taylor G."/>
            <person name="Tanguay P."/>
            <person name="Feau N."/>
            <person name="Henrissat B."/>
            <person name="Chan S.K."/>
            <person name="Hesse-Orce U."/>
            <person name="Alamouti S.M."/>
            <person name="Tsui C.K.M."/>
            <person name="Docking R.T."/>
            <person name="Levasseur A."/>
            <person name="Haridas S."/>
            <person name="Robertson G."/>
            <person name="Birol I."/>
            <person name="Holt R.A."/>
            <person name="Marra M.A."/>
            <person name="Hamelin R.C."/>
            <person name="Hirst M."/>
            <person name="Jones S.J.M."/>
            <person name="Bohlmann J."/>
            <person name="Breuil C."/>
        </authorList>
    </citation>
    <scope>NUCLEOTIDE SEQUENCE [LARGE SCALE GENOMIC DNA]</scope>
    <source>
        <strain evidence="4">kw1407 / UAMH 11150</strain>
    </source>
</reference>
<feature type="region of interest" description="Disordered" evidence="1">
    <location>
        <begin position="347"/>
        <end position="379"/>
    </location>
</feature>
<keyword evidence="2" id="KW-0472">Membrane</keyword>
<evidence type="ECO:0000256" key="1">
    <source>
        <dbReference type="SAM" id="MobiDB-lite"/>
    </source>
</evidence>
<evidence type="ECO:0000313" key="4">
    <source>
        <dbReference type="Proteomes" id="UP000007796"/>
    </source>
</evidence>
<dbReference type="STRING" id="655863.F0XDN2"/>
<feature type="transmembrane region" description="Helical" evidence="2">
    <location>
        <begin position="208"/>
        <end position="230"/>
    </location>
</feature>
<feature type="compositionally biased region" description="Pro residues" evidence="1">
    <location>
        <begin position="364"/>
        <end position="373"/>
    </location>
</feature>
<dbReference type="AlphaFoldDB" id="F0XDN2"/>
<feature type="compositionally biased region" description="Pro residues" evidence="1">
    <location>
        <begin position="180"/>
        <end position="191"/>
    </location>
</feature>
<dbReference type="eggNOG" id="ENOG502R7QH">
    <property type="taxonomic scope" value="Eukaryota"/>
</dbReference>
<dbReference type="RefSeq" id="XP_014173023.1">
    <property type="nucleotide sequence ID" value="XM_014317548.1"/>
</dbReference>
<dbReference type="CDD" id="cd12087">
    <property type="entry name" value="TM_EGFR-like"/>
    <property type="match status" value="1"/>
</dbReference>
<dbReference type="HOGENOM" id="CLU_690891_0_0_1"/>
<sequence length="399" mass="40708">MWPRPQPQAQSLGRDGAPWRSWSGYARLPWTSAAGVVLLHILAICILLVAVDAGCLTACDDSVSAVLADTRADIPSTAESSADWGRADVDKANASCPTAGCIASVTGDITLSGPPMTGDLQALLSTSTGSVAVSSNASSVSSAATTSTTPSEATSVEVVSPPSSMSTSLSQSLPALSQPPGTPGPSLPPSATPTGDATTHKPVATIPLAVGVSVGGVSLALVGIAAVLLWRRRRKRSGSDDDDVDENDNGGGGSGSLPRAESPPPRDTPDGLHPSASGLLFRGGSLQSRRPSGGDTSQDGGDDGNEGAAVAAVTRHYRTSSLRQGSILNGLYASSRFTPDAVAMHDVPRVPSVGPERQWRGPSPTSPTKPPEIPYDGRRFPPYYGIPGMELDGYAELPG</sequence>
<evidence type="ECO:0000313" key="3">
    <source>
        <dbReference type="EMBL" id="EFX03541.1"/>
    </source>
</evidence>
<gene>
    <name evidence="3" type="ORF">CMQ_469</name>
</gene>
<dbReference type="GeneID" id="25977928"/>
<feature type="region of interest" description="Disordered" evidence="1">
    <location>
        <begin position="139"/>
        <end position="199"/>
    </location>
</feature>
<name>F0XDN2_GROCL</name>
<feature type="compositionally biased region" description="Low complexity" evidence="1">
    <location>
        <begin position="139"/>
        <end position="179"/>
    </location>
</feature>
<keyword evidence="2" id="KW-1133">Transmembrane helix</keyword>
<keyword evidence="2" id="KW-0812">Transmembrane</keyword>
<proteinExistence type="predicted"/>
<evidence type="ECO:0000256" key="2">
    <source>
        <dbReference type="SAM" id="Phobius"/>
    </source>
</evidence>
<dbReference type="Proteomes" id="UP000007796">
    <property type="component" value="Unassembled WGS sequence"/>
</dbReference>